<dbReference type="Gene3D" id="3.40.50.300">
    <property type="entry name" value="P-loop containing nucleotide triphosphate hydrolases"/>
    <property type="match status" value="1"/>
</dbReference>
<dbReference type="InterPro" id="IPR027417">
    <property type="entry name" value="P-loop_NTPase"/>
</dbReference>
<dbReference type="GO" id="GO:0016887">
    <property type="term" value="F:ATP hydrolysis activity"/>
    <property type="evidence" value="ECO:0007669"/>
    <property type="project" value="TreeGrafter"/>
</dbReference>
<dbReference type="GO" id="GO:0005524">
    <property type="term" value="F:ATP binding"/>
    <property type="evidence" value="ECO:0007669"/>
    <property type="project" value="UniProtKB-KW"/>
</dbReference>
<dbReference type="GO" id="GO:0051782">
    <property type="term" value="P:negative regulation of cell division"/>
    <property type="evidence" value="ECO:0007669"/>
    <property type="project" value="TreeGrafter"/>
</dbReference>
<keyword evidence="1" id="KW-0547">Nucleotide-binding</keyword>
<proteinExistence type="predicted"/>
<dbReference type="InterPro" id="IPR002586">
    <property type="entry name" value="CobQ/CobB/MinD/ParA_Nub-bd_dom"/>
</dbReference>
<dbReference type="Pfam" id="PF01656">
    <property type="entry name" value="CbiA"/>
    <property type="match status" value="1"/>
</dbReference>
<keyword evidence="2" id="KW-0067">ATP-binding</keyword>
<dbReference type="InterPro" id="IPR014433">
    <property type="entry name" value="CooC"/>
</dbReference>
<dbReference type="SUPFAM" id="SSF52540">
    <property type="entry name" value="P-loop containing nucleoside triphosphate hydrolases"/>
    <property type="match status" value="1"/>
</dbReference>
<accession>A0A7G9Z7Y0</accession>
<feature type="domain" description="CobQ/CobB/MinD/ParA nucleotide binding" evidence="3">
    <location>
        <begin position="9"/>
        <end position="237"/>
    </location>
</feature>
<protein>
    <submittedName>
        <fullName evidence="4">Iron-sulfur cluster carrier protein</fullName>
    </submittedName>
</protein>
<reference evidence="4" key="1">
    <citation type="submission" date="2020-06" db="EMBL/GenBank/DDBJ databases">
        <title>Unique genomic features of the anaerobic methanotrophic archaea.</title>
        <authorList>
            <person name="Chadwick G.L."/>
            <person name="Skennerton C.T."/>
            <person name="Laso-Perez R."/>
            <person name="Leu A.O."/>
            <person name="Speth D.R."/>
            <person name="Yu H."/>
            <person name="Morgan-Lang C."/>
            <person name="Hatzenpichler R."/>
            <person name="Goudeau D."/>
            <person name="Malmstrom R."/>
            <person name="Brazelton W.J."/>
            <person name="Woyke T."/>
            <person name="Hallam S.J."/>
            <person name="Tyson G.W."/>
            <person name="Wegener G."/>
            <person name="Boetius A."/>
            <person name="Orphan V."/>
        </authorList>
    </citation>
    <scope>NUCLEOTIDE SEQUENCE</scope>
</reference>
<evidence type="ECO:0000256" key="2">
    <source>
        <dbReference type="ARBA" id="ARBA00022840"/>
    </source>
</evidence>
<evidence type="ECO:0000259" key="3">
    <source>
        <dbReference type="Pfam" id="PF01656"/>
    </source>
</evidence>
<gene>
    <name evidence="4" type="ORF">JCABFCCD_00004</name>
</gene>
<organism evidence="4">
    <name type="scientific">Candidatus Methanophaga sp. ANME-1 ERB7</name>
    <dbReference type="NCBI Taxonomy" id="2759913"/>
    <lineage>
        <taxon>Archaea</taxon>
        <taxon>Methanobacteriati</taxon>
        <taxon>Methanobacteriota</taxon>
        <taxon>Stenosarchaea group</taxon>
        <taxon>Methanomicrobia</taxon>
        <taxon>Candidatus Methanophagales</taxon>
        <taxon>Candidatus Methanophagaceae</taxon>
        <taxon>Candidatus Methanophaga</taxon>
    </lineage>
</organism>
<evidence type="ECO:0000256" key="1">
    <source>
        <dbReference type="ARBA" id="ARBA00022741"/>
    </source>
</evidence>
<dbReference type="AlphaFoldDB" id="A0A7G9Z7Y0"/>
<dbReference type="GO" id="GO:0005829">
    <property type="term" value="C:cytosol"/>
    <property type="evidence" value="ECO:0007669"/>
    <property type="project" value="TreeGrafter"/>
</dbReference>
<sequence>MGDKEKLKIAVAGKGGVGKTTIAGTLARLLARDGHTVIAVDADPSMNLKFVLGITDNPKPVSELKDLIFERTNAYSGTGIYKLNPKVDDVIRRYGAEGPDGVTLLVMGTIDKGGSGCICPENAFLRSLLRHTLFKENTVIMDMEAGIEHLGRGTAKGVDLLLAVVEPGMRSVETVGRIKTLGADIGIKNMAAVMNKVTDSEMVKMIETKLNAIGIPLLAIIPHDPALIKADMENKAPLDVGGAAVEHIKAIKEKLIDCQTNTEYLNSRYDK</sequence>
<dbReference type="PANTHER" id="PTHR43384">
    <property type="entry name" value="SEPTUM SITE-DETERMINING PROTEIN MIND HOMOLOG, CHLOROPLASTIC-RELATED"/>
    <property type="match status" value="1"/>
</dbReference>
<dbReference type="PANTHER" id="PTHR43384:SF6">
    <property type="entry name" value="SEPTUM SITE-DETERMINING PROTEIN MIND HOMOLOG, CHLOROPLASTIC"/>
    <property type="match status" value="1"/>
</dbReference>
<dbReference type="PIRSF" id="PIRSF005647">
    <property type="entry name" value="CooC"/>
    <property type="match status" value="1"/>
</dbReference>
<dbReference type="CDD" id="cd02034">
    <property type="entry name" value="CooC1"/>
    <property type="match status" value="1"/>
</dbReference>
<dbReference type="InterPro" id="IPR050625">
    <property type="entry name" value="ParA/MinD_ATPase"/>
</dbReference>
<dbReference type="GO" id="GO:0009898">
    <property type="term" value="C:cytoplasmic side of plasma membrane"/>
    <property type="evidence" value="ECO:0007669"/>
    <property type="project" value="TreeGrafter"/>
</dbReference>
<dbReference type="EMBL" id="MT631654">
    <property type="protein sequence ID" value="QNO56364.1"/>
    <property type="molecule type" value="Genomic_DNA"/>
</dbReference>
<name>A0A7G9Z7Y0_9EURY</name>
<evidence type="ECO:0000313" key="4">
    <source>
        <dbReference type="EMBL" id="QNO56364.1"/>
    </source>
</evidence>